<reference evidence="5" key="1">
    <citation type="submission" date="2019-08" db="EMBL/GenBank/DDBJ databases">
        <authorList>
            <person name="Kucharzyk K."/>
            <person name="Murdoch R.W."/>
            <person name="Higgins S."/>
            <person name="Loffler F."/>
        </authorList>
    </citation>
    <scope>NUCLEOTIDE SEQUENCE</scope>
</reference>
<organism evidence="5">
    <name type="scientific">bioreactor metagenome</name>
    <dbReference type="NCBI Taxonomy" id="1076179"/>
    <lineage>
        <taxon>unclassified sequences</taxon>
        <taxon>metagenomes</taxon>
        <taxon>ecological metagenomes</taxon>
    </lineage>
</organism>
<proteinExistence type="inferred from homology"/>
<dbReference type="PROSITE" id="PS00584">
    <property type="entry name" value="PFKB_KINASES_2"/>
    <property type="match status" value="1"/>
</dbReference>
<name>A0A644XGM3_9ZZZZ</name>
<dbReference type="GO" id="GO:0047590">
    <property type="term" value="F:5-dehydro-2-deoxygluconokinase activity"/>
    <property type="evidence" value="ECO:0007669"/>
    <property type="project" value="UniProtKB-EC"/>
</dbReference>
<dbReference type="EC" id="2.7.1.92" evidence="5"/>
<sequence>MKIIGIGNALTDLMTQIENDEVLNSLQLPKGSMQLVDAATSKRASEATRHFKRTLASGGSAANTIHGLSRLGIETGFIGKVGHDDLGDFFEKDMINSGIKTHLRHSETSSGLALALVSPDGERTFATYLGAACELEDTDIVEEVLKEYDILHIEGYLLQNYKLISHSIKTAKELGLRVSLDLASYNVVEQHRDFLNEMIDLYADIIFANEEESKALTGMEPEESARHLSKRVDIAAIKTGPGGSFVAMNGEITAVPTQKITPVDTTGAGDLYAAGFLYALSKGKNAYECGRTGSMIASEVITHIGAKIPGEKWDNLIRLSR</sequence>
<dbReference type="AlphaFoldDB" id="A0A644XGM3"/>
<dbReference type="InterPro" id="IPR029056">
    <property type="entry name" value="Ribokinase-like"/>
</dbReference>
<evidence type="ECO:0000256" key="3">
    <source>
        <dbReference type="ARBA" id="ARBA00022777"/>
    </source>
</evidence>
<dbReference type="Pfam" id="PF00294">
    <property type="entry name" value="PfkB"/>
    <property type="match status" value="1"/>
</dbReference>
<dbReference type="EMBL" id="VSSQ01002434">
    <property type="protein sequence ID" value="MPM15386.1"/>
    <property type="molecule type" value="Genomic_DNA"/>
</dbReference>
<evidence type="ECO:0000256" key="2">
    <source>
        <dbReference type="ARBA" id="ARBA00022679"/>
    </source>
</evidence>
<keyword evidence="2 5" id="KW-0808">Transferase</keyword>
<dbReference type="InterPro" id="IPR052700">
    <property type="entry name" value="Carb_kinase_PfkB-like"/>
</dbReference>
<dbReference type="SUPFAM" id="SSF53613">
    <property type="entry name" value="Ribokinase-like"/>
    <property type="match status" value="1"/>
</dbReference>
<dbReference type="InterPro" id="IPR011611">
    <property type="entry name" value="PfkB_dom"/>
</dbReference>
<evidence type="ECO:0000313" key="5">
    <source>
        <dbReference type="EMBL" id="MPM15386.1"/>
    </source>
</evidence>
<protein>
    <submittedName>
        <fullName evidence="5">5-dehydro-2-deoxygluconokinase</fullName>
        <ecNumber evidence="5">2.7.1.92</ecNumber>
    </submittedName>
</protein>
<dbReference type="CDD" id="cd01168">
    <property type="entry name" value="adenosine_kinase"/>
    <property type="match status" value="1"/>
</dbReference>
<dbReference type="PANTHER" id="PTHR43320">
    <property type="entry name" value="SUGAR KINASE"/>
    <property type="match status" value="1"/>
</dbReference>
<accession>A0A644XGM3</accession>
<gene>
    <name evidence="5" type="primary">iolC_6</name>
    <name evidence="5" type="ORF">SDC9_61755</name>
</gene>
<comment type="caution">
    <text evidence="5">The sequence shown here is derived from an EMBL/GenBank/DDBJ whole genome shotgun (WGS) entry which is preliminary data.</text>
</comment>
<keyword evidence="3 5" id="KW-0418">Kinase</keyword>
<feature type="domain" description="Carbohydrate kinase PfkB" evidence="4">
    <location>
        <begin position="40"/>
        <end position="309"/>
    </location>
</feature>
<dbReference type="Gene3D" id="3.40.1190.20">
    <property type="match status" value="1"/>
</dbReference>
<comment type="similarity">
    <text evidence="1">Belongs to the carbohydrate kinase PfkB family.</text>
</comment>
<evidence type="ECO:0000256" key="1">
    <source>
        <dbReference type="ARBA" id="ARBA00010688"/>
    </source>
</evidence>
<dbReference type="InterPro" id="IPR002173">
    <property type="entry name" value="Carboh/pur_kinase_PfkB_CS"/>
</dbReference>
<dbReference type="PANTHER" id="PTHR43320:SF3">
    <property type="entry name" value="CARBOHYDRATE KINASE PFKB DOMAIN-CONTAINING PROTEIN"/>
    <property type="match status" value="1"/>
</dbReference>
<evidence type="ECO:0000259" key="4">
    <source>
        <dbReference type="Pfam" id="PF00294"/>
    </source>
</evidence>